<name>A0AAN4ZEM9_9BILA</name>
<organism evidence="1 2">
    <name type="scientific">Pristionchus mayeri</name>
    <dbReference type="NCBI Taxonomy" id="1317129"/>
    <lineage>
        <taxon>Eukaryota</taxon>
        <taxon>Metazoa</taxon>
        <taxon>Ecdysozoa</taxon>
        <taxon>Nematoda</taxon>
        <taxon>Chromadorea</taxon>
        <taxon>Rhabditida</taxon>
        <taxon>Rhabditina</taxon>
        <taxon>Diplogasteromorpha</taxon>
        <taxon>Diplogasteroidea</taxon>
        <taxon>Neodiplogasteridae</taxon>
        <taxon>Pristionchus</taxon>
    </lineage>
</organism>
<reference evidence="2" key="1">
    <citation type="submission" date="2022-10" db="EMBL/GenBank/DDBJ databases">
        <title>Genome assembly of Pristionchus species.</title>
        <authorList>
            <person name="Yoshida K."/>
            <person name="Sommer R.J."/>
        </authorList>
    </citation>
    <scope>NUCLEOTIDE SEQUENCE [LARGE SCALE GENOMIC DNA]</scope>
    <source>
        <strain evidence="2">RS5460</strain>
    </source>
</reference>
<sequence length="137" mass="15984">LLLPVSSARPLIAINEVLKAARQSLRQAYNIVHLMSRSTRYEHGSEEFAEEHMTKYNSCIKYLQDDAKDLLFDALDLANKATAITFGINENALRKEIDEFMRRLHNQVQMPFFLFFCSMTKHHNELRYSHSEPQVPK</sequence>
<dbReference type="EMBL" id="BTRK01000002">
    <property type="protein sequence ID" value="GMR39376.1"/>
    <property type="molecule type" value="Genomic_DNA"/>
</dbReference>
<feature type="non-terminal residue" evidence="1">
    <location>
        <position position="1"/>
    </location>
</feature>
<dbReference type="Proteomes" id="UP001328107">
    <property type="component" value="Unassembled WGS sequence"/>
</dbReference>
<dbReference type="AlphaFoldDB" id="A0AAN4ZEM9"/>
<comment type="caution">
    <text evidence="1">The sequence shown here is derived from an EMBL/GenBank/DDBJ whole genome shotgun (WGS) entry which is preliminary data.</text>
</comment>
<proteinExistence type="predicted"/>
<accession>A0AAN4ZEM9</accession>
<gene>
    <name evidence="1" type="ORF">PMAYCL1PPCAC_09571</name>
</gene>
<evidence type="ECO:0000313" key="1">
    <source>
        <dbReference type="EMBL" id="GMR39376.1"/>
    </source>
</evidence>
<protein>
    <submittedName>
        <fullName evidence="1">Uncharacterized protein</fullName>
    </submittedName>
</protein>
<evidence type="ECO:0000313" key="2">
    <source>
        <dbReference type="Proteomes" id="UP001328107"/>
    </source>
</evidence>
<keyword evidence="2" id="KW-1185">Reference proteome</keyword>